<dbReference type="OrthoDB" id="1877720at2759"/>
<reference evidence="3" key="2">
    <citation type="journal article" date="2023" name="Plants (Basel)">
        <title>Annotation of the Turnera subulata (Passifloraceae) Draft Genome Reveals the S-Locus Evolved after the Divergence of Turneroideae from Passifloroideae in a Stepwise Manner.</title>
        <authorList>
            <person name="Henning P.M."/>
            <person name="Roalson E.H."/>
            <person name="Mir W."/>
            <person name="McCubbin A.G."/>
            <person name="Shore J.S."/>
        </authorList>
    </citation>
    <scope>NUCLEOTIDE SEQUENCE</scope>
    <source>
        <strain evidence="3">F60SS</strain>
    </source>
</reference>
<name>A0A9Q0J526_9ROSI</name>
<feature type="repeat" description="PPR" evidence="2">
    <location>
        <begin position="284"/>
        <end position="318"/>
    </location>
</feature>
<feature type="repeat" description="PPR" evidence="2">
    <location>
        <begin position="183"/>
        <end position="217"/>
    </location>
</feature>
<dbReference type="PANTHER" id="PTHR47926:SF490">
    <property type="entry name" value="REPEAT-LIKE SUPERFAMILY PROTEIN, PUTATIVE-RELATED"/>
    <property type="match status" value="1"/>
</dbReference>
<dbReference type="Gene3D" id="1.25.40.10">
    <property type="entry name" value="Tetratricopeptide repeat domain"/>
    <property type="match status" value="4"/>
</dbReference>
<dbReference type="Pfam" id="PF13041">
    <property type="entry name" value="PPR_2"/>
    <property type="match status" value="2"/>
</dbReference>
<proteinExistence type="predicted"/>
<gene>
    <name evidence="3" type="ORF">Tsubulata_039800</name>
</gene>
<reference evidence="3" key="1">
    <citation type="submission" date="2022-02" db="EMBL/GenBank/DDBJ databases">
        <authorList>
            <person name="Henning P.M."/>
            <person name="McCubbin A.G."/>
            <person name="Shore J.S."/>
        </authorList>
    </citation>
    <scope>NUCLEOTIDE SEQUENCE</scope>
    <source>
        <strain evidence="3">F60SS</strain>
        <tissue evidence="3">Leaves</tissue>
    </source>
</reference>
<keyword evidence="1" id="KW-0677">Repeat</keyword>
<dbReference type="AlphaFoldDB" id="A0A9Q0J526"/>
<dbReference type="InterPro" id="IPR046848">
    <property type="entry name" value="E_motif"/>
</dbReference>
<dbReference type="SUPFAM" id="SSF48452">
    <property type="entry name" value="TPR-like"/>
    <property type="match status" value="1"/>
</dbReference>
<dbReference type="PROSITE" id="PS51375">
    <property type="entry name" value="PPR"/>
    <property type="match status" value="3"/>
</dbReference>
<dbReference type="GO" id="GO:0003723">
    <property type="term" value="F:RNA binding"/>
    <property type="evidence" value="ECO:0007669"/>
    <property type="project" value="InterPro"/>
</dbReference>
<keyword evidence="4" id="KW-1185">Reference proteome</keyword>
<sequence>MNTTAAAATRILHLLSNSIPQSQPHLNQIQAQLILHNLRSNTTVARHFISAIASQSQSLSLSLSFLHHSLPLFFSHLHTRPHVFTCNSLIKAFAHSHTPRVPHSLYSYMLRHSIAPNNYTYPFLLKSLSDSKDFEQGRCVHSHVVKLGHSRDIYVLNALLNLYASWGRMGLCRQVFDEMPERDVVSWTVLIMGYRNAGEYGDALVAFEKMGYAGVVPNRVTMVNALGACGSYRAVEMGIRIHDFIRRNRWEMDVILGTSLIDMYFKCGRVEEALGVFASMEKKNVYTWNAVIKGLAFAKCGEDAVWWFNRMEQEGHKPDEVTLINVLSACSHSGLVDIGREIFGFLLDGKYGFSPGVKHYACMIDLLVRSGFLEDGLKLIGEMPSEPTKSMWGSLLAGCKARGNLELGEVVAKELLELEPENSAYYIVLSNLYAQMERWDDVAKTRELMKHRGLNKDMGCSSVESELRENYQCLLSQ</sequence>
<dbReference type="Pfam" id="PF20431">
    <property type="entry name" value="E_motif"/>
    <property type="match status" value="1"/>
</dbReference>
<dbReference type="FunFam" id="1.25.40.10:FF:001204">
    <property type="entry name" value="Pentatricopeptide (PPR) repeat protein-like"/>
    <property type="match status" value="1"/>
</dbReference>
<accession>A0A9Q0J526</accession>
<dbReference type="FunFam" id="1.25.40.10:FF:000427">
    <property type="entry name" value="Pentatricopeptide repeat-containing protein chloroplastic"/>
    <property type="match status" value="1"/>
</dbReference>
<dbReference type="Pfam" id="PF01535">
    <property type="entry name" value="PPR"/>
    <property type="match status" value="1"/>
</dbReference>
<evidence type="ECO:0000256" key="1">
    <source>
        <dbReference type="ARBA" id="ARBA00022737"/>
    </source>
</evidence>
<dbReference type="InterPro" id="IPR011990">
    <property type="entry name" value="TPR-like_helical_dom_sf"/>
</dbReference>
<evidence type="ECO:0000256" key="2">
    <source>
        <dbReference type="PROSITE-ProRule" id="PRU00708"/>
    </source>
</evidence>
<dbReference type="GO" id="GO:0009451">
    <property type="term" value="P:RNA modification"/>
    <property type="evidence" value="ECO:0007669"/>
    <property type="project" value="InterPro"/>
</dbReference>
<dbReference type="EMBL" id="JAKUCV010006111">
    <property type="protein sequence ID" value="KAJ4828673.1"/>
    <property type="molecule type" value="Genomic_DNA"/>
</dbReference>
<organism evidence="3 4">
    <name type="scientific">Turnera subulata</name>
    <dbReference type="NCBI Taxonomy" id="218843"/>
    <lineage>
        <taxon>Eukaryota</taxon>
        <taxon>Viridiplantae</taxon>
        <taxon>Streptophyta</taxon>
        <taxon>Embryophyta</taxon>
        <taxon>Tracheophyta</taxon>
        <taxon>Spermatophyta</taxon>
        <taxon>Magnoliopsida</taxon>
        <taxon>eudicotyledons</taxon>
        <taxon>Gunneridae</taxon>
        <taxon>Pentapetalae</taxon>
        <taxon>rosids</taxon>
        <taxon>fabids</taxon>
        <taxon>Malpighiales</taxon>
        <taxon>Passifloraceae</taxon>
        <taxon>Turnera</taxon>
    </lineage>
</organism>
<evidence type="ECO:0008006" key="5">
    <source>
        <dbReference type="Google" id="ProtNLM"/>
    </source>
</evidence>
<feature type="repeat" description="PPR" evidence="2">
    <location>
        <begin position="253"/>
        <end position="283"/>
    </location>
</feature>
<dbReference type="Pfam" id="PF13812">
    <property type="entry name" value="PPR_3"/>
    <property type="match status" value="1"/>
</dbReference>
<protein>
    <recommendedName>
        <fullName evidence="5">Pentacotripeptide-repeat region of PRORP domain-containing protein</fullName>
    </recommendedName>
</protein>
<dbReference type="InterPro" id="IPR002885">
    <property type="entry name" value="PPR_rpt"/>
</dbReference>
<dbReference type="PANTHER" id="PTHR47926">
    <property type="entry name" value="PENTATRICOPEPTIDE REPEAT-CONTAINING PROTEIN"/>
    <property type="match status" value="1"/>
</dbReference>
<dbReference type="NCBIfam" id="TIGR00756">
    <property type="entry name" value="PPR"/>
    <property type="match status" value="3"/>
</dbReference>
<evidence type="ECO:0000313" key="4">
    <source>
        <dbReference type="Proteomes" id="UP001141552"/>
    </source>
</evidence>
<evidence type="ECO:0000313" key="3">
    <source>
        <dbReference type="EMBL" id="KAJ4828673.1"/>
    </source>
</evidence>
<dbReference type="InterPro" id="IPR046960">
    <property type="entry name" value="PPR_At4g14850-like_plant"/>
</dbReference>
<dbReference type="Proteomes" id="UP001141552">
    <property type="component" value="Unassembled WGS sequence"/>
</dbReference>
<comment type="caution">
    <text evidence="3">The sequence shown here is derived from an EMBL/GenBank/DDBJ whole genome shotgun (WGS) entry which is preliminary data.</text>
</comment>